<dbReference type="PANTHER" id="PTHR33116">
    <property type="entry name" value="REVERSE TRANSCRIPTASE ZINC-BINDING DOMAIN-CONTAINING PROTEIN-RELATED-RELATED"/>
    <property type="match status" value="1"/>
</dbReference>
<dbReference type="EMBL" id="OOIL02003100">
    <property type="protein sequence ID" value="VFQ86121.1"/>
    <property type="molecule type" value="Genomic_DNA"/>
</dbReference>
<keyword evidence="5" id="KW-1185">Reference proteome</keyword>
<evidence type="ECO:0000256" key="1">
    <source>
        <dbReference type="SAM" id="MobiDB-lite"/>
    </source>
</evidence>
<dbReference type="Pfam" id="PF13456">
    <property type="entry name" value="RVT_3"/>
    <property type="match status" value="1"/>
</dbReference>
<evidence type="ECO:0000313" key="4">
    <source>
        <dbReference type="EMBL" id="VFQ86121.1"/>
    </source>
</evidence>
<dbReference type="OrthoDB" id="1304284at2759"/>
<dbReference type="Proteomes" id="UP000595140">
    <property type="component" value="Unassembled WGS sequence"/>
</dbReference>
<evidence type="ECO:0000259" key="3">
    <source>
        <dbReference type="Pfam" id="PF13966"/>
    </source>
</evidence>
<sequence>MASNNTNSHFINLRYILETQKLFGENFLDWEKNLRIVLDCERKLYILETDPPKTPEYDCETPKAPRGNASASYDTTLERPIPGSTQKLRICMKLDIWLREKSSLRTFFHLAWSEKQWQCHCAGLIQSFDSKLNGWYQRSLDHAGRLVLINHVLNTISNNFLGTNTIPTSICNMLEQKMTHFWWGGGTKHHWTKWEDLCLPKEEGGIGTRRLKTLEAAFSLKLWWKVHHANSIWARFMRAKYWREGNMEAHLIDSSIWKRITRVDDLASSLCDFQDDGTPIWNPEPQGSFSLKSAYNHCRATSNVSKAFQFMWDPSQNPKVSIFMWKIYTRSLSTPDNLQKLGFQLPSVCPLCMHANYTIKHCLIDCPNITMVWEHFSRCLGFTHSSSPTINQHLMNWWLRGNNNIYGFLRKHIPSIICWHISKELNEIIHGEIHRVNAYKLIDKISNYIRQWLLVKTPNKIRTHDAWLFAMKIIPQFTKEKQVRIIKWMAPPTGRLKLNVDASFTISNQRGAVILRDENGRFVRAATFSLASRTPFQAEVAAGIEAISWALKLHSWLIYETDALDIIRHLTTYSTPDGSPFGIDVLRCAG</sequence>
<name>A0A484MB29_9ASTE</name>
<dbReference type="GO" id="GO:0003676">
    <property type="term" value="F:nucleic acid binding"/>
    <property type="evidence" value="ECO:0007669"/>
    <property type="project" value="InterPro"/>
</dbReference>
<protein>
    <recommendedName>
        <fullName evidence="6">RNase H type-1 domain-containing protein</fullName>
    </recommendedName>
</protein>
<dbReference type="InterPro" id="IPR002156">
    <property type="entry name" value="RNaseH_domain"/>
</dbReference>
<dbReference type="InterPro" id="IPR044730">
    <property type="entry name" value="RNase_H-like_dom_plant"/>
</dbReference>
<accession>A0A484MB29</accession>
<feature type="compositionally biased region" description="Basic and acidic residues" evidence="1">
    <location>
        <begin position="54"/>
        <end position="63"/>
    </location>
</feature>
<dbReference type="PANTHER" id="PTHR33116:SF78">
    <property type="entry name" value="OS12G0587133 PROTEIN"/>
    <property type="match status" value="1"/>
</dbReference>
<reference evidence="4 5" key="1">
    <citation type="submission" date="2018-04" db="EMBL/GenBank/DDBJ databases">
        <authorList>
            <person name="Vogel A."/>
        </authorList>
    </citation>
    <scope>NUCLEOTIDE SEQUENCE [LARGE SCALE GENOMIC DNA]</scope>
</reference>
<dbReference type="InterPro" id="IPR026960">
    <property type="entry name" value="RVT-Znf"/>
</dbReference>
<feature type="domain" description="RNase H type-1" evidence="2">
    <location>
        <begin position="499"/>
        <end position="573"/>
    </location>
</feature>
<organism evidence="4 5">
    <name type="scientific">Cuscuta campestris</name>
    <dbReference type="NCBI Taxonomy" id="132261"/>
    <lineage>
        <taxon>Eukaryota</taxon>
        <taxon>Viridiplantae</taxon>
        <taxon>Streptophyta</taxon>
        <taxon>Embryophyta</taxon>
        <taxon>Tracheophyta</taxon>
        <taxon>Spermatophyta</taxon>
        <taxon>Magnoliopsida</taxon>
        <taxon>eudicotyledons</taxon>
        <taxon>Gunneridae</taxon>
        <taxon>Pentapetalae</taxon>
        <taxon>asterids</taxon>
        <taxon>lamiids</taxon>
        <taxon>Solanales</taxon>
        <taxon>Convolvulaceae</taxon>
        <taxon>Cuscuteae</taxon>
        <taxon>Cuscuta</taxon>
        <taxon>Cuscuta subgen. Grammica</taxon>
        <taxon>Cuscuta sect. Cleistogrammica</taxon>
    </lineage>
</organism>
<feature type="domain" description="Reverse transcriptase zinc-binding" evidence="3">
    <location>
        <begin position="289"/>
        <end position="373"/>
    </location>
</feature>
<evidence type="ECO:0000313" key="5">
    <source>
        <dbReference type="Proteomes" id="UP000595140"/>
    </source>
</evidence>
<feature type="region of interest" description="Disordered" evidence="1">
    <location>
        <begin position="54"/>
        <end position="76"/>
    </location>
</feature>
<dbReference type="AlphaFoldDB" id="A0A484MB29"/>
<proteinExistence type="predicted"/>
<dbReference type="CDD" id="cd06222">
    <property type="entry name" value="RNase_H_like"/>
    <property type="match status" value="1"/>
</dbReference>
<evidence type="ECO:0000259" key="2">
    <source>
        <dbReference type="Pfam" id="PF13456"/>
    </source>
</evidence>
<gene>
    <name evidence="4" type="ORF">CCAM_LOCUS27897</name>
</gene>
<dbReference type="Pfam" id="PF13966">
    <property type="entry name" value="zf-RVT"/>
    <property type="match status" value="1"/>
</dbReference>
<dbReference type="GO" id="GO:0004523">
    <property type="term" value="F:RNA-DNA hybrid ribonuclease activity"/>
    <property type="evidence" value="ECO:0007669"/>
    <property type="project" value="InterPro"/>
</dbReference>
<evidence type="ECO:0008006" key="6">
    <source>
        <dbReference type="Google" id="ProtNLM"/>
    </source>
</evidence>